<dbReference type="InterPro" id="IPR018490">
    <property type="entry name" value="cNMP-bd_dom_sf"/>
</dbReference>
<evidence type="ECO:0000313" key="2">
    <source>
        <dbReference type="EMBL" id="MDR6238455.1"/>
    </source>
</evidence>
<organism evidence="2 3">
    <name type="scientific">Aureibacter tunicatorum</name>
    <dbReference type="NCBI Taxonomy" id="866807"/>
    <lineage>
        <taxon>Bacteria</taxon>
        <taxon>Pseudomonadati</taxon>
        <taxon>Bacteroidota</taxon>
        <taxon>Cytophagia</taxon>
        <taxon>Cytophagales</taxon>
        <taxon>Persicobacteraceae</taxon>
        <taxon>Aureibacter</taxon>
    </lineage>
</organism>
<dbReference type="CDD" id="cd00038">
    <property type="entry name" value="CAP_ED"/>
    <property type="match status" value="1"/>
</dbReference>
<dbReference type="AlphaFoldDB" id="A0AAE3XM40"/>
<sequence length="178" mass="20617">MDNINAKALDILLKNGEKAIVNKNEMLLETNKICRHVYFINKGILRTFYYDQKGNNISHWFSSEGDSLTILSSLIKEEPSHYGIQALEDCEIIMLNKKILERIQSESPEFNRFLQDYLIDAAINIADRLVDIQIRSAKERYDKLLETHPDILQRVNLGHIASYLGITQQSLSRIRSQH</sequence>
<dbReference type="InterPro" id="IPR014710">
    <property type="entry name" value="RmlC-like_jellyroll"/>
</dbReference>
<dbReference type="InterPro" id="IPR000595">
    <property type="entry name" value="cNMP-bd_dom"/>
</dbReference>
<keyword evidence="3" id="KW-1185">Reference proteome</keyword>
<evidence type="ECO:0000259" key="1">
    <source>
        <dbReference type="PROSITE" id="PS50042"/>
    </source>
</evidence>
<dbReference type="Gene3D" id="2.60.120.10">
    <property type="entry name" value="Jelly Rolls"/>
    <property type="match status" value="1"/>
</dbReference>
<gene>
    <name evidence="2" type="ORF">HNQ88_001492</name>
</gene>
<dbReference type="RefSeq" id="WP_309937968.1">
    <property type="nucleotide sequence ID" value="NZ_AP025305.1"/>
</dbReference>
<dbReference type="Proteomes" id="UP001185092">
    <property type="component" value="Unassembled WGS sequence"/>
</dbReference>
<protein>
    <submittedName>
        <fullName evidence="2">CRP-like cAMP-binding protein</fullName>
    </submittedName>
</protein>
<accession>A0AAE3XM40</accession>
<dbReference type="PROSITE" id="PS50042">
    <property type="entry name" value="CNMP_BINDING_3"/>
    <property type="match status" value="1"/>
</dbReference>
<dbReference type="SUPFAM" id="SSF51206">
    <property type="entry name" value="cAMP-binding domain-like"/>
    <property type="match status" value="1"/>
</dbReference>
<evidence type="ECO:0000313" key="3">
    <source>
        <dbReference type="Proteomes" id="UP001185092"/>
    </source>
</evidence>
<name>A0AAE3XM40_9BACT</name>
<comment type="caution">
    <text evidence="2">The sequence shown here is derived from an EMBL/GenBank/DDBJ whole genome shotgun (WGS) entry which is preliminary data.</text>
</comment>
<proteinExistence type="predicted"/>
<feature type="domain" description="Cyclic nucleotide-binding" evidence="1">
    <location>
        <begin position="1"/>
        <end position="121"/>
    </location>
</feature>
<dbReference type="EMBL" id="JAVDQD010000002">
    <property type="protein sequence ID" value="MDR6238455.1"/>
    <property type="molecule type" value="Genomic_DNA"/>
</dbReference>
<reference evidence="2" key="1">
    <citation type="submission" date="2023-07" db="EMBL/GenBank/DDBJ databases">
        <title>Genomic Encyclopedia of Type Strains, Phase IV (KMG-IV): sequencing the most valuable type-strain genomes for metagenomic binning, comparative biology and taxonomic classification.</title>
        <authorList>
            <person name="Goeker M."/>
        </authorList>
    </citation>
    <scope>NUCLEOTIDE SEQUENCE</scope>
    <source>
        <strain evidence="2">DSM 26174</strain>
    </source>
</reference>
<dbReference type="Pfam" id="PF00027">
    <property type="entry name" value="cNMP_binding"/>
    <property type="match status" value="1"/>
</dbReference>